<dbReference type="Pfam" id="PF13803">
    <property type="entry name" value="DUF4184"/>
    <property type="match status" value="1"/>
</dbReference>
<dbReference type="RefSeq" id="WP_380585117.1">
    <property type="nucleotide sequence ID" value="NZ_JBHSQJ010000081.1"/>
</dbReference>
<dbReference type="InterPro" id="IPR025238">
    <property type="entry name" value="DUF4184"/>
</dbReference>
<proteinExistence type="predicted"/>
<sequence>MPFTFSHPAAVLPLLDAGGRGRARLVATGLVTGSMAPDVPFFLDTVVPGSYGLGRLAHRPWAVPTLNVALAAGLAAAWRGAVRESVLSVLPAATAGRLDVLTAPRRKPEPADAVWFAASAAVGALTHLVWDAFTHDGRAGVRAFPVLRRRILGTPAHHALQWGTSAVGLACLGVAGVRVLRRTEPESEPVPQSRRAVKRAALGMISTGTLAGALVRIRRDRPRTPADLVASATFGGGAGAALATALLPTLTSMGGHDAEPAPRRG</sequence>
<comment type="caution">
    <text evidence="1">The sequence shown here is derived from an EMBL/GenBank/DDBJ whole genome shotgun (WGS) entry which is preliminary data.</text>
</comment>
<keyword evidence="2" id="KW-1185">Reference proteome</keyword>
<name>A0ABW1G3Q7_9ACTN</name>
<evidence type="ECO:0000313" key="2">
    <source>
        <dbReference type="Proteomes" id="UP001596174"/>
    </source>
</evidence>
<dbReference type="Proteomes" id="UP001596174">
    <property type="component" value="Unassembled WGS sequence"/>
</dbReference>
<organism evidence="1 2">
    <name type="scientific">Streptacidiphilus monticola</name>
    <dbReference type="NCBI Taxonomy" id="2161674"/>
    <lineage>
        <taxon>Bacteria</taxon>
        <taxon>Bacillati</taxon>
        <taxon>Actinomycetota</taxon>
        <taxon>Actinomycetes</taxon>
        <taxon>Kitasatosporales</taxon>
        <taxon>Streptomycetaceae</taxon>
        <taxon>Streptacidiphilus</taxon>
    </lineage>
</organism>
<dbReference type="EMBL" id="JBHSQJ010000081">
    <property type="protein sequence ID" value="MFC5909375.1"/>
    <property type="molecule type" value="Genomic_DNA"/>
</dbReference>
<evidence type="ECO:0000313" key="1">
    <source>
        <dbReference type="EMBL" id="MFC5909375.1"/>
    </source>
</evidence>
<accession>A0ABW1G3Q7</accession>
<gene>
    <name evidence="1" type="ORF">ACFP3V_19425</name>
</gene>
<reference evidence="2" key="1">
    <citation type="journal article" date="2019" name="Int. J. Syst. Evol. Microbiol.">
        <title>The Global Catalogue of Microorganisms (GCM) 10K type strain sequencing project: providing services to taxonomists for standard genome sequencing and annotation.</title>
        <authorList>
            <consortium name="The Broad Institute Genomics Platform"/>
            <consortium name="The Broad Institute Genome Sequencing Center for Infectious Disease"/>
            <person name="Wu L."/>
            <person name="Ma J."/>
        </authorList>
    </citation>
    <scope>NUCLEOTIDE SEQUENCE [LARGE SCALE GENOMIC DNA]</scope>
    <source>
        <strain evidence="2">JCM 4816</strain>
    </source>
</reference>
<protein>
    <submittedName>
        <fullName evidence="1">DUF4184 family protein</fullName>
    </submittedName>
</protein>